<evidence type="ECO:0000313" key="2">
    <source>
        <dbReference type="EMBL" id="VWB51283.1"/>
    </source>
</evidence>
<accession>A0A6P2K2N1</accession>
<evidence type="ECO:0000313" key="3">
    <source>
        <dbReference type="Proteomes" id="UP000494330"/>
    </source>
</evidence>
<dbReference type="Gene3D" id="2.40.50.320">
    <property type="entry name" value="Copper binding periplasmic protein CusF"/>
    <property type="match status" value="1"/>
</dbReference>
<dbReference type="InterPro" id="IPR042230">
    <property type="entry name" value="CusF_sf"/>
</dbReference>
<sequence length="118" mass="12419">MKICFPCVQAAAVWCAMVVVATPAFAGSEMPDMNGADTTMSSPDAALTDAEVKEIDAGRGLVTLEHGALDNIGMPAMTMAFNVADAAMIRSLHVGDKVRVRVESVNGTLTIVRLVKRP</sequence>
<organism evidence="2 3">
    <name type="scientific">Burkholderia paludis</name>
    <dbReference type="NCBI Taxonomy" id="1506587"/>
    <lineage>
        <taxon>Bacteria</taxon>
        <taxon>Pseudomonadati</taxon>
        <taxon>Pseudomonadota</taxon>
        <taxon>Betaproteobacteria</taxon>
        <taxon>Burkholderiales</taxon>
        <taxon>Burkholderiaceae</taxon>
        <taxon>Burkholderia</taxon>
        <taxon>Burkholderia cepacia complex</taxon>
    </lineage>
</organism>
<name>A0A6P2K2N1_9BURK</name>
<gene>
    <name evidence="2" type="ORF">BPA30113_02216</name>
</gene>
<dbReference type="AlphaFoldDB" id="A0A6P2K2N1"/>
<proteinExistence type="predicted"/>
<dbReference type="EMBL" id="CABVQD010000005">
    <property type="protein sequence ID" value="VWB51283.1"/>
    <property type="molecule type" value="Genomic_DNA"/>
</dbReference>
<feature type="signal peptide" evidence="1">
    <location>
        <begin position="1"/>
        <end position="26"/>
    </location>
</feature>
<feature type="chain" id="PRO_5044426606" evidence="1">
    <location>
        <begin position="27"/>
        <end position="118"/>
    </location>
</feature>
<protein>
    <submittedName>
        <fullName evidence="2">RND transporter MFP subunit</fullName>
    </submittedName>
</protein>
<keyword evidence="1" id="KW-0732">Signal</keyword>
<evidence type="ECO:0000256" key="1">
    <source>
        <dbReference type="SAM" id="SignalP"/>
    </source>
</evidence>
<dbReference type="Pfam" id="PF11604">
    <property type="entry name" value="CusF_Ec"/>
    <property type="match status" value="1"/>
</dbReference>
<dbReference type="Proteomes" id="UP000494330">
    <property type="component" value="Unassembled WGS sequence"/>
</dbReference>
<keyword evidence="3" id="KW-1185">Reference proteome</keyword>
<reference evidence="2 3" key="1">
    <citation type="submission" date="2019-09" db="EMBL/GenBank/DDBJ databases">
        <authorList>
            <person name="Depoorter E."/>
        </authorList>
    </citation>
    <scope>NUCLEOTIDE SEQUENCE [LARGE SCALE GENOMIC DNA]</scope>
    <source>
        <strain evidence="2">LMG 30113</strain>
    </source>
</reference>
<dbReference type="InterPro" id="IPR021647">
    <property type="entry name" value="CusF_Ec"/>
</dbReference>
<dbReference type="RefSeq" id="WP_034197274.1">
    <property type="nucleotide sequence ID" value="NZ_CABVQD010000005.1"/>
</dbReference>